<accession>M5G1P0</accession>
<name>M5G1P0_DACPD</name>
<sequence length="221" mass="24181">MVSVKRLLLGPEVAFNNHLDVHSVIAHSEKLLPIVNAVSQYIHSKHKRGRSQEEIIDKLERLETVYLHVTQVHDAFHMARQENNLPISKVLTGRIQPYYRVPLRSASPTPTSNTESTLAHYDTLPSGISTAVHSQVDLLPAGNRPTVAAELPGPTNSGSWRRFIPGARRNTVNAQSPPSRRPIPSAMRSPAEVSPTSSVVTVRAAGIEASVVPETVHTDSH</sequence>
<evidence type="ECO:0000313" key="2">
    <source>
        <dbReference type="EMBL" id="EJT99781.1"/>
    </source>
</evidence>
<dbReference type="HOGENOM" id="CLU_1250638_0_0_1"/>
<reference evidence="2 3" key="1">
    <citation type="journal article" date="2012" name="Science">
        <title>The Paleozoic origin of enzymatic lignin decomposition reconstructed from 31 fungal genomes.</title>
        <authorList>
            <person name="Floudas D."/>
            <person name="Binder M."/>
            <person name="Riley R."/>
            <person name="Barry K."/>
            <person name="Blanchette R.A."/>
            <person name="Henrissat B."/>
            <person name="Martinez A.T."/>
            <person name="Otillar R."/>
            <person name="Spatafora J.W."/>
            <person name="Yadav J.S."/>
            <person name="Aerts A."/>
            <person name="Benoit I."/>
            <person name="Boyd A."/>
            <person name="Carlson A."/>
            <person name="Copeland A."/>
            <person name="Coutinho P.M."/>
            <person name="de Vries R.P."/>
            <person name="Ferreira P."/>
            <person name="Findley K."/>
            <person name="Foster B."/>
            <person name="Gaskell J."/>
            <person name="Glotzer D."/>
            <person name="Gorecki P."/>
            <person name="Heitman J."/>
            <person name="Hesse C."/>
            <person name="Hori C."/>
            <person name="Igarashi K."/>
            <person name="Jurgens J.A."/>
            <person name="Kallen N."/>
            <person name="Kersten P."/>
            <person name="Kohler A."/>
            <person name="Kuees U."/>
            <person name="Kumar T.K.A."/>
            <person name="Kuo A."/>
            <person name="LaButti K."/>
            <person name="Larrondo L.F."/>
            <person name="Lindquist E."/>
            <person name="Ling A."/>
            <person name="Lombard V."/>
            <person name="Lucas S."/>
            <person name="Lundell T."/>
            <person name="Martin R."/>
            <person name="McLaughlin D.J."/>
            <person name="Morgenstern I."/>
            <person name="Morin E."/>
            <person name="Murat C."/>
            <person name="Nagy L.G."/>
            <person name="Nolan M."/>
            <person name="Ohm R.A."/>
            <person name="Patyshakuliyeva A."/>
            <person name="Rokas A."/>
            <person name="Ruiz-Duenas F.J."/>
            <person name="Sabat G."/>
            <person name="Salamov A."/>
            <person name="Samejima M."/>
            <person name="Schmutz J."/>
            <person name="Slot J.C."/>
            <person name="St John F."/>
            <person name="Stenlid J."/>
            <person name="Sun H."/>
            <person name="Sun S."/>
            <person name="Syed K."/>
            <person name="Tsang A."/>
            <person name="Wiebenga A."/>
            <person name="Young D."/>
            <person name="Pisabarro A."/>
            <person name="Eastwood D.C."/>
            <person name="Martin F."/>
            <person name="Cullen D."/>
            <person name="Grigoriev I.V."/>
            <person name="Hibbett D.S."/>
        </authorList>
    </citation>
    <scope>NUCLEOTIDE SEQUENCE [LARGE SCALE GENOMIC DNA]</scope>
    <source>
        <strain evidence="2 3">DJM-731 SS1</strain>
    </source>
</reference>
<dbReference type="Proteomes" id="UP000030653">
    <property type="component" value="Unassembled WGS sequence"/>
</dbReference>
<evidence type="ECO:0000313" key="3">
    <source>
        <dbReference type="Proteomes" id="UP000030653"/>
    </source>
</evidence>
<evidence type="ECO:0000256" key="1">
    <source>
        <dbReference type="SAM" id="MobiDB-lite"/>
    </source>
</evidence>
<proteinExistence type="predicted"/>
<keyword evidence="3" id="KW-1185">Reference proteome</keyword>
<gene>
    <name evidence="2" type="ORF">DACRYDRAFT_23365</name>
</gene>
<dbReference type="RefSeq" id="XP_040626679.1">
    <property type="nucleotide sequence ID" value="XM_040773215.1"/>
</dbReference>
<protein>
    <submittedName>
        <fullName evidence="2">Uncharacterized protein</fullName>
    </submittedName>
</protein>
<organism evidence="2 3">
    <name type="scientific">Dacryopinax primogenitus (strain DJM 731)</name>
    <name type="common">Brown rot fungus</name>
    <dbReference type="NCBI Taxonomy" id="1858805"/>
    <lineage>
        <taxon>Eukaryota</taxon>
        <taxon>Fungi</taxon>
        <taxon>Dikarya</taxon>
        <taxon>Basidiomycota</taxon>
        <taxon>Agaricomycotina</taxon>
        <taxon>Dacrymycetes</taxon>
        <taxon>Dacrymycetales</taxon>
        <taxon>Dacrymycetaceae</taxon>
        <taxon>Dacryopinax</taxon>
    </lineage>
</organism>
<dbReference type="GeneID" id="63688277"/>
<dbReference type="AlphaFoldDB" id="M5G1P0"/>
<feature type="region of interest" description="Disordered" evidence="1">
    <location>
        <begin position="167"/>
        <end position="198"/>
    </location>
</feature>
<dbReference type="OrthoDB" id="3355668at2759"/>
<dbReference type="EMBL" id="JH795868">
    <property type="protein sequence ID" value="EJT99781.1"/>
    <property type="molecule type" value="Genomic_DNA"/>
</dbReference>